<accession>A0A1I4WM64</accession>
<keyword evidence="1" id="KW-1133">Transmembrane helix</keyword>
<evidence type="ECO:0000313" key="3">
    <source>
        <dbReference type="Proteomes" id="UP000199149"/>
    </source>
</evidence>
<evidence type="ECO:0008006" key="4">
    <source>
        <dbReference type="Google" id="ProtNLM"/>
    </source>
</evidence>
<name>A0A1I4WM64_9FLAO</name>
<keyword evidence="3" id="KW-1185">Reference proteome</keyword>
<dbReference type="Pfam" id="PF11297">
    <property type="entry name" value="DUF3098"/>
    <property type="match status" value="1"/>
</dbReference>
<proteinExistence type="predicted"/>
<dbReference type="AlphaFoldDB" id="A0A1I4WM64"/>
<organism evidence="2 3">
    <name type="scientific">Algoriella xinjiangensis</name>
    <dbReference type="NCBI Taxonomy" id="684065"/>
    <lineage>
        <taxon>Bacteria</taxon>
        <taxon>Pseudomonadati</taxon>
        <taxon>Bacteroidota</taxon>
        <taxon>Flavobacteriia</taxon>
        <taxon>Flavobacteriales</taxon>
        <taxon>Weeksellaceae</taxon>
        <taxon>Algoriella</taxon>
    </lineage>
</organism>
<dbReference type="EMBL" id="FOUZ01000007">
    <property type="protein sequence ID" value="SFN14276.1"/>
    <property type="molecule type" value="Genomic_DNA"/>
</dbReference>
<dbReference type="InterPro" id="IPR021448">
    <property type="entry name" value="DUF3098"/>
</dbReference>
<dbReference type="STRING" id="684065.SAMN05421738_10768"/>
<feature type="transmembrane region" description="Helical" evidence="1">
    <location>
        <begin position="29"/>
        <end position="46"/>
    </location>
</feature>
<evidence type="ECO:0000313" key="2">
    <source>
        <dbReference type="EMBL" id="SFN14276.1"/>
    </source>
</evidence>
<feature type="transmembrane region" description="Helical" evidence="1">
    <location>
        <begin position="76"/>
        <end position="94"/>
    </location>
</feature>
<keyword evidence="1" id="KW-0812">Transmembrane</keyword>
<dbReference type="Proteomes" id="UP000199149">
    <property type="component" value="Unassembled WGS sequence"/>
</dbReference>
<reference evidence="3" key="1">
    <citation type="submission" date="2016-10" db="EMBL/GenBank/DDBJ databases">
        <authorList>
            <person name="Varghese N."/>
            <person name="Submissions S."/>
        </authorList>
    </citation>
    <scope>NUCLEOTIDE SEQUENCE [LARGE SCALE GENOMIC DNA]</scope>
    <source>
        <strain evidence="3">XJ109</strain>
    </source>
</reference>
<keyword evidence="1" id="KW-0472">Membrane</keyword>
<protein>
    <recommendedName>
        <fullName evidence="4">DUF3098 domain-containing protein</fullName>
    </recommendedName>
</protein>
<evidence type="ECO:0000256" key="1">
    <source>
        <dbReference type="SAM" id="Phobius"/>
    </source>
</evidence>
<dbReference type="RefSeq" id="WP_092908127.1">
    <property type="nucleotide sequence ID" value="NZ_FOUZ01000007.1"/>
</dbReference>
<dbReference type="OrthoDB" id="963379at2"/>
<gene>
    <name evidence="2" type="ORF">SAMN05421738_10768</name>
</gene>
<sequence length="100" mass="11279">MKSNTINTTNKSASSQDAGFSFLFGKRNYIFMAIGVALIGLGFLLMTGHDANTRPDGTWDANYWNNEIYSWRRIRLAPFLVLVGFAVEIYAILINPNKEK</sequence>